<dbReference type="InterPro" id="IPR003033">
    <property type="entry name" value="SCP2_sterol-bd_dom"/>
</dbReference>
<name>A0A4R4TCH8_9ACTN</name>
<protein>
    <submittedName>
        <fullName evidence="2">SCP2 sterol-binding domain-containing protein</fullName>
    </submittedName>
</protein>
<gene>
    <name evidence="2" type="ORF">E1283_18085</name>
</gene>
<keyword evidence="3" id="KW-1185">Reference proteome</keyword>
<dbReference type="InterPro" id="IPR036527">
    <property type="entry name" value="SCP2_sterol-bd_dom_sf"/>
</dbReference>
<dbReference type="Gene3D" id="3.30.1050.10">
    <property type="entry name" value="SCP2 sterol-binding domain"/>
    <property type="match status" value="1"/>
</dbReference>
<sequence length="172" mass="18866">MPRWTAHRPESETRAVAEPTPNLEDLDFSDVTPDDFAALVKQSSAAQLDELMRGELRQRVLAEIFSRMGRQFRPDNAGSLRAVIRWEVTGRAGEPLAVYDATIADGTCRVTPGPTDATPRVTLALSDADFLRLVSGNASPVLMFMTRKLKATGDIALASGLARLFDIPRNRN</sequence>
<dbReference type="Proteomes" id="UP000295345">
    <property type="component" value="Unassembled WGS sequence"/>
</dbReference>
<accession>A0A4R4TCH8</accession>
<reference evidence="2 3" key="1">
    <citation type="submission" date="2019-03" db="EMBL/GenBank/DDBJ databases">
        <title>Draft genome sequences of novel Actinobacteria.</title>
        <authorList>
            <person name="Sahin N."/>
            <person name="Ay H."/>
            <person name="Saygin H."/>
        </authorList>
    </citation>
    <scope>NUCLEOTIDE SEQUENCE [LARGE SCALE GENOMIC DNA]</scope>
    <source>
        <strain evidence="2 3">DSM 41900</strain>
    </source>
</reference>
<dbReference type="Pfam" id="PF02036">
    <property type="entry name" value="SCP2"/>
    <property type="match status" value="1"/>
</dbReference>
<dbReference type="EMBL" id="SMKI01000182">
    <property type="protein sequence ID" value="TDC73796.1"/>
    <property type="molecule type" value="Genomic_DNA"/>
</dbReference>
<proteinExistence type="predicted"/>
<comment type="caution">
    <text evidence="2">The sequence shown here is derived from an EMBL/GenBank/DDBJ whole genome shotgun (WGS) entry which is preliminary data.</text>
</comment>
<feature type="domain" description="SCP2" evidence="1">
    <location>
        <begin position="75"/>
        <end position="166"/>
    </location>
</feature>
<organism evidence="2 3">
    <name type="scientific">Streptomyces hainanensis</name>
    <dbReference type="NCBI Taxonomy" id="402648"/>
    <lineage>
        <taxon>Bacteria</taxon>
        <taxon>Bacillati</taxon>
        <taxon>Actinomycetota</taxon>
        <taxon>Actinomycetes</taxon>
        <taxon>Kitasatosporales</taxon>
        <taxon>Streptomycetaceae</taxon>
        <taxon>Streptomyces</taxon>
    </lineage>
</organism>
<dbReference type="AlphaFoldDB" id="A0A4R4TCH8"/>
<dbReference type="OrthoDB" id="5243187at2"/>
<evidence type="ECO:0000313" key="3">
    <source>
        <dbReference type="Proteomes" id="UP000295345"/>
    </source>
</evidence>
<dbReference type="SUPFAM" id="SSF55718">
    <property type="entry name" value="SCP-like"/>
    <property type="match status" value="1"/>
</dbReference>
<evidence type="ECO:0000259" key="1">
    <source>
        <dbReference type="Pfam" id="PF02036"/>
    </source>
</evidence>
<evidence type="ECO:0000313" key="2">
    <source>
        <dbReference type="EMBL" id="TDC73796.1"/>
    </source>
</evidence>